<dbReference type="AlphaFoldDB" id="A0A674IWM4"/>
<protein>
    <submittedName>
        <fullName evidence="2">Uncharacterized protein</fullName>
    </submittedName>
</protein>
<dbReference type="Proteomes" id="UP000472274">
    <property type="component" value="Unplaced"/>
</dbReference>
<dbReference type="InterPro" id="IPR029289">
    <property type="entry name" value="COPR5"/>
</dbReference>
<evidence type="ECO:0000256" key="1">
    <source>
        <dbReference type="SAM" id="MobiDB-lite"/>
    </source>
</evidence>
<accession>A0A674IWM4</accession>
<evidence type="ECO:0000313" key="3">
    <source>
        <dbReference type="Proteomes" id="UP000472274"/>
    </source>
</evidence>
<keyword evidence="3" id="KW-1185">Reference proteome</keyword>
<dbReference type="InParanoid" id="A0A674IWM4"/>
<dbReference type="Ensembl" id="ENSTMTT00000012169.1">
    <property type="protein sequence ID" value="ENSTMTP00000011779.1"/>
    <property type="gene ID" value="ENSTMTG00000008507.1"/>
</dbReference>
<dbReference type="Pfam" id="PF15340">
    <property type="entry name" value="COPR5"/>
    <property type="match status" value="1"/>
</dbReference>
<dbReference type="GeneTree" id="ENSGT00950000186384"/>
<name>A0A674IWM4_9SAUR</name>
<sequence>VEQTDGVLTTLSPIFLKSSLDAEDIDCGSLQENCLLASCARQEESLYNPRCHHAAPLSLSSPNRMPEVGQFDDADD</sequence>
<proteinExistence type="predicted"/>
<feature type="region of interest" description="Disordered" evidence="1">
    <location>
        <begin position="55"/>
        <end position="76"/>
    </location>
</feature>
<dbReference type="GO" id="GO:0042393">
    <property type="term" value="F:histone binding"/>
    <property type="evidence" value="ECO:0007669"/>
    <property type="project" value="InterPro"/>
</dbReference>
<evidence type="ECO:0000313" key="2">
    <source>
        <dbReference type="Ensembl" id="ENSTMTP00000011779.1"/>
    </source>
</evidence>
<organism evidence="2 3">
    <name type="scientific">Terrapene triunguis</name>
    <name type="common">Three-toed box turtle</name>
    <dbReference type="NCBI Taxonomy" id="2587831"/>
    <lineage>
        <taxon>Eukaryota</taxon>
        <taxon>Metazoa</taxon>
        <taxon>Chordata</taxon>
        <taxon>Craniata</taxon>
        <taxon>Vertebrata</taxon>
        <taxon>Euteleostomi</taxon>
        <taxon>Archelosauria</taxon>
        <taxon>Testudinata</taxon>
        <taxon>Testudines</taxon>
        <taxon>Cryptodira</taxon>
        <taxon>Durocryptodira</taxon>
        <taxon>Testudinoidea</taxon>
        <taxon>Emydidae</taxon>
        <taxon>Terrapene</taxon>
    </lineage>
</organism>
<reference evidence="2" key="2">
    <citation type="submission" date="2025-09" db="UniProtKB">
        <authorList>
            <consortium name="Ensembl"/>
        </authorList>
    </citation>
    <scope>IDENTIFICATION</scope>
</reference>
<dbReference type="GO" id="GO:0005634">
    <property type="term" value="C:nucleus"/>
    <property type="evidence" value="ECO:0007669"/>
    <property type="project" value="InterPro"/>
</dbReference>
<reference evidence="2" key="1">
    <citation type="submission" date="2025-08" db="UniProtKB">
        <authorList>
            <consortium name="Ensembl"/>
        </authorList>
    </citation>
    <scope>IDENTIFICATION</scope>
</reference>